<reference evidence="2 3" key="1">
    <citation type="submission" date="2020-05" db="EMBL/GenBank/DDBJ databases">
        <title>Azospirillum oleiclasticum sp. nov, a nitrogen-fixing and heavy crude oil-emulsifying bacterium isolated from the crude oil of Yumen Oilfield.</title>
        <authorList>
            <person name="Wu D."/>
            <person name="Cai M."/>
            <person name="Zhang X."/>
        </authorList>
    </citation>
    <scope>NUCLEOTIDE SEQUENCE [LARGE SCALE GENOMIC DNA]</scope>
    <source>
        <strain evidence="2 3">ROY-1-1-2</strain>
    </source>
</reference>
<gene>
    <name evidence="2" type="ORF">HND93_33030</name>
</gene>
<dbReference type="EMBL" id="JABFDB010000041">
    <property type="protein sequence ID" value="NYZ24554.1"/>
    <property type="molecule type" value="Genomic_DNA"/>
</dbReference>
<dbReference type="Proteomes" id="UP000584642">
    <property type="component" value="Unassembled WGS sequence"/>
</dbReference>
<dbReference type="RefSeq" id="WP_180286329.1">
    <property type="nucleotide sequence ID" value="NZ_JABFDB010000041.1"/>
</dbReference>
<keyword evidence="1" id="KW-1133">Transmembrane helix</keyword>
<evidence type="ECO:0000313" key="2">
    <source>
        <dbReference type="EMBL" id="NYZ24554.1"/>
    </source>
</evidence>
<accession>A0ABX2TJM7</accession>
<keyword evidence="3" id="KW-1185">Reference proteome</keyword>
<organism evidence="2 3">
    <name type="scientific">Azospirillum oleiclasticum</name>
    <dbReference type="NCBI Taxonomy" id="2735135"/>
    <lineage>
        <taxon>Bacteria</taxon>
        <taxon>Pseudomonadati</taxon>
        <taxon>Pseudomonadota</taxon>
        <taxon>Alphaproteobacteria</taxon>
        <taxon>Rhodospirillales</taxon>
        <taxon>Azospirillaceae</taxon>
        <taxon>Azospirillum</taxon>
    </lineage>
</organism>
<name>A0ABX2TJM7_9PROT</name>
<feature type="transmembrane region" description="Helical" evidence="1">
    <location>
        <begin position="32"/>
        <end position="50"/>
    </location>
</feature>
<keyword evidence="1" id="KW-0812">Transmembrane</keyword>
<comment type="caution">
    <text evidence="2">The sequence shown here is derived from an EMBL/GenBank/DDBJ whole genome shotgun (WGS) entry which is preliminary data.</text>
</comment>
<feature type="transmembrane region" description="Helical" evidence="1">
    <location>
        <begin position="7"/>
        <end position="26"/>
    </location>
</feature>
<evidence type="ECO:0000313" key="3">
    <source>
        <dbReference type="Proteomes" id="UP000584642"/>
    </source>
</evidence>
<protein>
    <submittedName>
        <fullName evidence="2">Sugar tyrosine-protein kinase</fullName>
    </submittedName>
</protein>
<dbReference type="GO" id="GO:0016301">
    <property type="term" value="F:kinase activity"/>
    <property type="evidence" value="ECO:0007669"/>
    <property type="project" value="UniProtKB-KW"/>
</dbReference>
<proteinExistence type="predicted"/>
<evidence type="ECO:0000256" key="1">
    <source>
        <dbReference type="SAM" id="Phobius"/>
    </source>
</evidence>
<sequence>MEDLSVTLKSVVLLVVVLGLLIGTLVASPAALGMLAVGLSWAGLAGLLVISRI</sequence>
<keyword evidence="1" id="KW-0472">Membrane</keyword>
<keyword evidence="2" id="KW-0418">Kinase</keyword>
<keyword evidence="2" id="KW-0808">Transferase</keyword>